<organism evidence="9 10">
    <name type="scientific">Ottowia thiooxydans</name>
    <dbReference type="NCBI Taxonomy" id="219182"/>
    <lineage>
        <taxon>Bacteria</taxon>
        <taxon>Pseudomonadati</taxon>
        <taxon>Pseudomonadota</taxon>
        <taxon>Betaproteobacteria</taxon>
        <taxon>Burkholderiales</taxon>
        <taxon>Comamonadaceae</taxon>
        <taxon>Ottowia</taxon>
    </lineage>
</organism>
<sequence length="494" mass="54694">MQDDVQTGPQAFDLGKVWNNRFFGLGSAFFTARAPTALRDPYWVARSQSMARELGLQDNWWQSQEALEAFSGNRPLAGSQPLASVYSGHQFGVWAGQLGDGRAILLGELETRDGQSLELQLKGSGLTPYSRMGDGRAVLRSSIREFLCSEAMHALGIPTTRALCITGSDQPIRRETIETAAVVARTAPSFIRFGHFEHFSHNQQHDDLQKLTDYVIDRFYPECRDAANPAAALLAAVTHRTAKLMADWQAVGFCHGVMNTDNMSILGLTVDYGPFQFLDGFDPDHIPNHSDTSGRYSYKRQPQVAYWNLFALGQALLPLIGEPDDAMAALEPYKSLFPAALDRRMAAKLGFADSSEGVKTLVNDLLALMASERTDYPIFWRRWAQHLDGAPADMVLDLFHDRPAANTLLQQLQDPDQKFGQSPSAALALQSNPSVILRNHLAEQAIALANQKDFSMIQQLLDVLENPFEDHPDHATWSGFPPDWASSIQISCSS</sequence>
<keyword evidence="5 8" id="KW-0547">Nucleotide-binding</keyword>
<feature type="binding site" evidence="8">
    <location>
        <position position="192"/>
    </location>
    <ligand>
        <name>ATP</name>
        <dbReference type="ChEBI" id="CHEBI:30616"/>
    </ligand>
</feature>
<feature type="binding site" evidence="8">
    <location>
        <position position="185"/>
    </location>
    <ligand>
        <name>ATP</name>
        <dbReference type="ChEBI" id="CHEBI:30616"/>
    </ligand>
</feature>
<dbReference type="PANTHER" id="PTHR32057">
    <property type="entry name" value="PROTEIN ADENYLYLTRANSFERASE SELO, MITOCHONDRIAL"/>
    <property type="match status" value="1"/>
</dbReference>
<keyword evidence="2 8" id="KW-0808">Transferase</keyword>
<comment type="catalytic activity">
    <reaction evidence="8">
        <text>L-tyrosyl-[protein] + UTP = O-(5'-uridylyl)-L-tyrosyl-[protein] + diphosphate</text>
        <dbReference type="Rhea" id="RHEA:83887"/>
        <dbReference type="Rhea" id="RHEA-COMP:10136"/>
        <dbReference type="Rhea" id="RHEA-COMP:20238"/>
        <dbReference type="ChEBI" id="CHEBI:33019"/>
        <dbReference type="ChEBI" id="CHEBI:46398"/>
        <dbReference type="ChEBI" id="CHEBI:46858"/>
        <dbReference type="ChEBI" id="CHEBI:90602"/>
    </reaction>
</comment>
<keyword evidence="7 8" id="KW-0460">Magnesium</keyword>
<dbReference type="HAMAP" id="MF_00692">
    <property type="entry name" value="SelO"/>
    <property type="match status" value="1"/>
</dbReference>
<comment type="catalytic activity">
    <reaction evidence="8">
        <text>L-seryl-[protein] + UTP = O-(5'-uridylyl)-L-seryl-[protein] + diphosphate</text>
        <dbReference type="Rhea" id="RHEA:64604"/>
        <dbReference type="Rhea" id="RHEA-COMP:9863"/>
        <dbReference type="Rhea" id="RHEA-COMP:16635"/>
        <dbReference type="ChEBI" id="CHEBI:29999"/>
        <dbReference type="ChEBI" id="CHEBI:33019"/>
        <dbReference type="ChEBI" id="CHEBI:46398"/>
        <dbReference type="ChEBI" id="CHEBI:156051"/>
    </reaction>
</comment>
<comment type="catalytic activity">
    <reaction evidence="8">
        <text>L-tyrosyl-[protein] + ATP = O-(5'-adenylyl)-L-tyrosyl-[protein] + diphosphate</text>
        <dbReference type="Rhea" id="RHEA:54288"/>
        <dbReference type="Rhea" id="RHEA-COMP:10136"/>
        <dbReference type="Rhea" id="RHEA-COMP:13846"/>
        <dbReference type="ChEBI" id="CHEBI:30616"/>
        <dbReference type="ChEBI" id="CHEBI:33019"/>
        <dbReference type="ChEBI" id="CHEBI:46858"/>
        <dbReference type="ChEBI" id="CHEBI:83624"/>
        <dbReference type="EC" id="2.7.7.108"/>
    </reaction>
</comment>
<proteinExistence type="inferred from homology"/>
<feature type="active site" description="Proton acceptor" evidence="8">
    <location>
        <position position="261"/>
    </location>
</feature>
<feature type="binding site" evidence="8">
    <location>
        <position position="122"/>
    </location>
    <ligand>
        <name>ATP</name>
        <dbReference type="ChEBI" id="CHEBI:30616"/>
    </ligand>
</feature>
<feature type="binding site" evidence="8">
    <location>
        <position position="271"/>
    </location>
    <ligand>
        <name>Mg(2+)</name>
        <dbReference type="ChEBI" id="CHEBI:18420"/>
    </ligand>
</feature>
<keyword evidence="6 8" id="KW-0067">ATP-binding</keyword>
<feature type="binding site" evidence="8">
    <location>
        <position position="271"/>
    </location>
    <ligand>
        <name>ATP</name>
        <dbReference type="ChEBI" id="CHEBI:30616"/>
    </ligand>
</feature>
<dbReference type="Pfam" id="PF02696">
    <property type="entry name" value="SelO"/>
    <property type="match status" value="1"/>
</dbReference>
<feature type="binding site" evidence="8">
    <location>
        <position position="135"/>
    </location>
    <ligand>
        <name>ATP</name>
        <dbReference type="ChEBI" id="CHEBI:30616"/>
    </ligand>
</feature>
<evidence type="ECO:0000256" key="1">
    <source>
        <dbReference type="ARBA" id="ARBA00009747"/>
    </source>
</evidence>
<comment type="similarity">
    <text evidence="1 8">Belongs to the SELO family.</text>
</comment>
<dbReference type="GO" id="GO:0016779">
    <property type="term" value="F:nucleotidyltransferase activity"/>
    <property type="evidence" value="ECO:0007669"/>
    <property type="project" value="UniProtKB-KW"/>
</dbReference>
<dbReference type="EC" id="2.7.7.-" evidence="8"/>
<reference evidence="9 10" key="1">
    <citation type="submission" date="2024-06" db="EMBL/GenBank/DDBJ databases">
        <title>Sorghum-associated microbial communities from plants grown in Nebraska, USA.</title>
        <authorList>
            <person name="Schachtman D."/>
        </authorList>
    </citation>
    <scope>NUCLEOTIDE SEQUENCE [LARGE SCALE GENOMIC DNA]</scope>
    <source>
        <strain evidence="9 10">2709</strain>
    </source>
</reference>
<dbReference type="PANTHER" id="PTHR32057:SF14">
    <property type="entry name" value="PROTEIN ADENYLYLTRANSFERASE SELO, MITOCHONDRIAL"/>
    <property type="match status" value="1"/>
</dbReference>
<dbReference type="EC" id="2.7.7.108" evidence="8"/>
<name>A0ABV2Q2G2_9BURK</name>
<comment type="catalytic activity">
    <reaction evidence="8">
        <text>L-histidyl-[protein] + UTP = N(tele)-(5'-uridylyl)-L-histidyl-[protein] + diphosphate</text>
        <dbReference type="Rhea" id="RHEA:83891"/>
        <dbReference type="Rhea" id="RHEA-COMP:9745"/>
        <dbReference type="Rhea" id="RHEA-COMP:20239"/>
        <dbReference type="ChEBI" id="CHEBI:29979"/>
        <dbReference type="ChEBI" id="CHEBI:33019"/>
        <dbReference type="ChEBI" id="CHEBI:46398"/>
        <dbReference type="ChEBI" id="CHEBI:233474"/>
    </reaction>
</comment>
<evidence type="ECO:0000256" key="3">
    <source>
        <dbReference type="ARBA" id="ARBA00022695"/>
    </source>
</evidence>
<evidence type="ECO:0000256" key="5">
    <source>
        <dbReference type="ARBA" id="ARBA00022741"/>
    </source>
</evidence>
<gene>
    <name evidence="8" type="primary">ydiU</name>
    <name evidence="8" type="synonym">selO</name>
    <name evidence="9" type="ORF">ABIE13_000303</name>
</gene>
<feature type="binding site" evidence="8">
    <location>
        <position position="101"/>
    </location>
    <ligand>
        <name>ATP</name>
        <dbReference type="ChEBI" id="CHEBI:30616"/>
    </ligand>
</feature>
<comment type="catalytic activity">
    <reaction evidence="8">
        <text>L-threonyl-[protein] + ATP = 3-O-(5'-adenylyl)-L-threonyl-[protein] + diphosphate</text>
        <dbReference type="Rhea" id="RHEA:54292"/>
        <dbReference type="Rhea" id="RHEA-COMP:11060"/>
        <dbReference type="Rhea" id="RHEA-COMP:13847"/>
        <dbReference type="ChEBI" id="CHEBI:30013"/>
        <dbReference type="ChEBI" id="CHEBI:30616"/>
        <dbReference type="ChEBI" id="CHEBI:33019"/>
        <dbReference type="ChEBI" id="CHEBI:138113"/>
        <dbReference type="EC" id="2.7.7.108"/>
    </reaction>
</comment>
<keyword evidence="10" id="KW-1185">Reference proteome</keyword>
<dbReference type="RefSeq" id="WP_354440511.1">
    <property type="nucleotide sequence ID" value="NZ_JBEPSH010000001.1"/>
</dbReference>
<dbReference type="NCBIfam" id="NF000658">
    <property type="entry name" value="PRK00029.1"/>
    <property type="match status" value="1"/>
</dbReference>
<evidence type="ECO:0000256" key="7">
    <source>
        <dbReference type="ARBA" id="ARBA00022842"/>
    </source>
</evidence>
<evidence type="ECO:0000256" key="4">
    <source>
        <dbReference type="ARBA" id="ARBA00022723"/>
    </source>
</evidence>
<keyword evidence="8" id="KW-0464">Manganese</keyword>
<feature type="binding site" evidence="8">
    <location>
        <position position="102"/>
    </location>
    <ligand>
        <name>ATP</name>
        <dbReference type="ChEBI" id="CHEBI:30616"/>
    </ligand>
</feature>
<evidence type="ECO:0000256" key="8">
    <source>
        <dbReference type="HAMAP-Rule" id="MF_00692"/>
    </source>
</evidence>
<feature type="binding site" evidence="8">
    <location>
        <position position="134"/>
    </location>
    <ligand>
        <name>ATP</name>
        <dbReference type="ChEBI" id="CHEBI:30616"/>
    </ligand>
</feature>
<keyword evidence="4 8" id="KW-0479">Metal-binding</keyword>
<dbReference type="EMBL" id="JBEPSH010000001">
    <property type="protein sequence ID" value="MET4575206.1"/>
    <property type="molecule type" value="Genomic_DNA"/>
</dbReference>
<evidence type="ECO:0000313" key="10">
    <source>
        <dbReference type="Proteomes" id="UP001549320"/>
    </source>
</evidence>
<dbReference type="InterPro" id="IPR003846">
    <property type="entry name" value="SelO"/>
</dbReference>
<dbReference type="Proteomes" id="UP001549320">
    <property type="component" value="Unassembled WGS sequence"/>
</dbReference>
<protein>
    <recommendedName>
        <fullName evidence="8">Protein nucleotidyltransferase YdiU</fullName>
        <ecNumber evidence="8">2.7.7.-</ecNumber>
    </recommendedName>
    <alternativeName>
        <fullName evidence="8">Protein adenylyltransferase YdiU</fullName>
        <ecNumber evidence="8">2.7.7.108</ecNumber>
    </alternativeName>
    <alternativeName>
        <fullName evidence="8">Protein uridylyltransferase YdiU</fullName>
        <ecNumber evidence="8">2.7.7.-</ecNumber>
    </alternativeName>
</protein>
<accession>A0ABV2Q2G2</accession>
<evidence type="ECO:0000313" key="9">
    <source>
        <dbReference type="EMBL" id="MET4575206.1"/>
    </source>
</evidence>
<evidence type="ECO:0000256" key="6">
    <source>
        <dbReference type="ARBA" id="ARBA00022840"/>
    </source>
</evidence>
<keyword evidence="3 8" id="KW-0548">Nucleotidyltransferase</keyword>
<comment type="cofactor">
    <cofactor evidence="8">
        <name>Mg(2+)</name>
        <dbReference type="ChEBI" id="CHEBI:18420"/>
    </cofactor>
    <cofactor evidence="8">
        <name>Mn(2+)</name>
        <dbReference type="ChEBI" id="CHEBI:29035"/>
    </cofactor>
</comment>
<feature type="binding site" evidence="8">
    <location>
        <position position="99"/>
    </location>
    <ligand>
        <name>ATP</name>
        <dbReference type="ChEBI" id="CHEBI:30616"/>
    </ligand>
</feature>
<comment type="caution">
    <text evidence="9">The sequence shown here is derived from an EMBL/GenBank/DDBJ whole genome shotgun (WGS) entry which is preliminary data.</text>
</comment>
<evidence type="ECO:0000256" key="2">
    <source>
        <dbReference type="ARBA" id="ARBA00022679"/>
    </source>
</evidence>
<comment type="function">
    <text evidence="8">Nucleotidyltransferase involved in the post-translational modification of proteins. It can catalyze the addition of adenosine monophosphate (AMP) or uridine monophosphate (UMP) to a protein, resulting in modifications known as AMPylation and UMPylation.</text>
</comment>
<feature type="binding site" evidence="8">
    <location>
        <position position="262"/>
    </location>
    <ligand>
        <name>Mg(2+)</name>
        <dbReference type="ChEBI" id="CHEBI:18420"/>
    </ligand>
</feature>
<comment type="catalytic activity">
    <reaction evidence="8">
        <text>L-seryl-[protein] + ATP = 3-O-(5'-adenylyl)-L-seryl-[protein] + diphosphate</text>
        <dbReference type="Rhea" id="RHEA:58120"/>
        <dbReference type="Rhea" id="RHEA-COMP:9863"/>
        <dbReference type="Rhea" id="RHEA-COMP:15073"/>
        <dbReference type="ChEBI" id="CHEBI:29999"/>
        <dbReference type="ChEBI" id="CHEBI:30616"/>
        <dbReference type="ChEBI" id="CHEBI:33019"/>
        <dbReference type="ChEBI" id="CHEBI:142516"/>
        <dbReference type="EC" id="2.7.7.108"/>
    </reaction>
</comment>